<dbReference type="InterPro" id="IPR011105">
    <property type="entry name" value="Cell_wall_hydrolase_SleB"/>
</dbReference>
<keyword evidence="2" id="KW-0378">Hydrolase</keyword>
<dbReference type="EMBL" id="JAPIUZ010000002">
    <property type="protein sequence ID" value="MCX2563331.1"/>
    <property type="molecule type" value="Genomic_DNA"/>
</dbReference>
<evidence type="ECO:0000313" key="2">
    <source>
        <dbReference type="EMBL" id="MCX2563331.1"/>
    </source>
</evidence>
<dbReference type="InterPro" id="IPR042047">
    <property type="entry name" value="SleB_dom1"/>
</dbReference>
<dbReference type="Gene3D" id="1.10.10.2520">
    <property type="entry name" value="Cell wall hydrolase SleB, domain 1"/>
    <property type="match status" value="1"/>
</dbReference>
<proteinExistence type="predicted"/>
<dbReference type="GO" id="GO:0016787">
    <property type="term" value="F:hydrolase activity"/>
    <property type="evidence" value="ECO:0007669"/>
    <property type="project" value="UniProtKB-KW"/>
</dbReference>
<evidence type="ECO:0000259" key="1">
    <source>
        <dbReference type="Pfam" id="PF07486"/>
    </source>
</evidence>
<dbReference type="RefSeq" id="WP_173559074.1">
    <property type="nucleotide sequence ID" value="NZ_JAPIUZ010000002.1"/>
</dbReference>
<dbReference type="Pfam" id="PF07486">
    <property type="entry name" value="Hydrolase_2"/>
    <property type="match status" value="1"/>
</dbReference>
<reference evidence="2 3" key="1">
    <citation type="submission" date="2022-11" db="EMBL/GenBank/DDBJ databases">
        <title>Genome sequencing of Acetobacter type strain.</title>
        <authorList>
            <person name="Heo J."/>
            <person name="Lee D."/>
            <person name="Han B.-H."/>
            <person name="Hong S.-B."/>
            <person name="Kwon S.-W."/>
        </authorList>
    </citation>
    <scope>NUCLEOTIDE SEQUENCE [LARGE SCALE GENOMIC DNA]</scope>
    <source>
        <strain evidence="2 3">KACC 21253</strain>
    </source>
</reference>
<sequence>MQNQITDPVQAVARTAWGEARGEGVRGMRAVMNVIANRAATPCWWGRDYLTVCLKAWQFSCWNENDPNRPKLLSVTGTDPQFRDALDLAAQLISRKLPDITQGSDHYFDTRTKTPAWADSNAYRCTIGHHAFYRLGPYGQEKNNG</sequence>
<gene>
    <name evidence="2" type="ORF">OQ497_05055</name>
</gene>
<name>A0ABT3QDI8_9PROT</name>
<keyword evidence="3" id="KW-1185">Reference proteome</keyword>
<feature type="domain" description="Cell wall hydrolase SleB" evidence="1">
    <location>
        <begin position="22"/>
        <end position="133"/>
    </location>
</feature>
<comment type="caution">
    <text evidence="2">The sequence shown here is derived from an EMBL/GenBank/DDBJ whole genome shotgun (WGS) entry which is preliminary data.</text>
</comment>
<dbReference type="Proteomes" id="UP001301152">
    <property type="component" value="Unassembled WGS sequence"/>
</dbReference>
<organism evidence="2 3">
    <name type="scientific">Acetobacter thailandicus</name>
    <dbReference type="NCBI Taxonomy" id="1502842"/>
    <lineage>
        <taxon>Bacteria</taxon>
        <taxon>Pseudomonadati</taxon>
        <taxon>Pseudomonadota</taxon>
        <taxon>Alphaproteobacteria</taxon>
        <taxon>Acetobacterales</taxon>
        <taxon>Acetobacteraceae</taxon>
        <taxon>Acetobacter</taxon>
    </lineage>
</organism>
<evidence type="ECO:0000313" key="3">
    <source>
        <dbReference type="Proteomes" id="UP001301152"/>
    </source>
</evidence>
<protein>
    <submittedName>
        <fullName evidence="2">Cell wall hydrolase</fullName>
    </submittedName>
</protein>
<accession>A0ABT3QDI8</accession>